<dbReference type="GO" id="GO:0032259">
    <property type="term" value="P:methylation"/>
    <property type="evidence" value="ECO:0007669"/>
    <property type="project" value="UniProtKB-KW"/>
</dbReference>
<evidence type="ECO:0000256" key="3">
    <source>
        <dbReference type="ARBA" id="ARBA00022679"/>
    </source>
</evidence>
<dbReference type="InterPro" id="IPR029063">
    <property type="entry name" value="SAM-dependent_MTases_sf"/>
</dbReference>
<feature type="domain" description="MmeI-like C-terminal" evidence="8">
    <location>
        <begin position="815"/>
        <end position="894"/>
    </location>
</feature>
<feature type="domain" description="MmeI-like target recognition" evidence="7">
    <location>
        <begin position="606"/>
        <end position="810"/>
    </location>
</feature>
<name>A0A2V1NZB0_9RHOB</name>
<evidence type="ECO:0000313" key="11">
    <source>
        <dbReference type="Proteomes" id="UP000245293"/>
    </source>
</evidence>
<comment type="caution">
    <text evidence="10">The sequence shown here is derived from an EMBL/GenBank/DDBJ whole genome shotgun (WGS) entry which is preliminary data.</text>
</comment>
<dbReference type="Pfam" id="PF20473">
    <property type="entry name" value="MmeI_Mtase"/>
    <property type="match status" value="1"/>
</dbReference>
<evidence type="ECO:0000259" key="6">
    <source>
        <dbReference type="Pfam" id="PF20465"/>
    </source>
</evidence>
<evidence type="ECO:0000256" key="4">
    <source>
        <dbReference type="ARBA" id="ARBA00047942"/>
    </source>
</evidence>
<evidence type="ECO:0000256" key="2">
    <source>
        <dbReference type="ARBA" id="ARBA00022603"/>
    </source>
</evidence>
<dbReference type="InterPro" id="IPR046819">
    <property type="entry name" value="MmeI_hel"/>
</dbReference>
<dbReference type="Pfam" id="PF20467">
    <property type="entry name" value="MmeI_C"/>
    <property type="match status" value="1"/>
</dbReference>
<keyword evidence="3" id="KW-0808">Transferase</keyword>
<dbReference type="PRINTS" id="PR00507">
    <property type="entry name" value="N12N6MTFRASE"/>
</dbReference>
<dbReference type="InterPro" id="IPR050953">
    <property type="entry name" value="N4_N6_ade-DNA_methylase"/>
</dbReference>
<feature type="domain" description="MmeI-like DNA-methyltransferase" evidence="9">
    <location>
        <begin position="328"/>
        <end position="580"/>
    </location>
</feature>
<dbReference type="PANTHER" id="PTHR33841:SF1">
    <property type="entry name" value="DNA METHYLTRANSFERASE A"/>
    <property type="match status" value="1"/>
</dbReference>
<keyword evidence="11" id="KW-1185">Reference proteome</keyword>
<evidence type="ECO:0000259" key="9">
    <source>
        <dbReference type="Pfam" id="PF20473"/>
    </source>
</evidence>
<dbReference type="GO" id="GO:0009007">
    <property type="term" value="F:site-specific DNA-methyltransferase (adenine-specific) activity"/>
    <property type="evidence" value="ECO:0007669"/>
    <property type="project" value="UniProtKB-EC"/>
</dbReference>
<dbReference type="Pfam" id="PF20465">
    <property type="entry name" value="MmeI_hel"/>
    <property type="match status" value="1"/>
</dbReference>
<dbReference type="AlphaFoldDB" id="A0A2V1NZB0"/>
<evidence type="ECO:0000259" key="5">
    <source>
        <dbReference type="Pfam" id="PF20464"/>
    </source>
</evidence>
<reference evidence="11" key="1">
    <citation type="submission" date="2018-05" db="EMBL/GenBank/DDBJ databases">
        <authorList>
            <person name="Du Z."/>
            <person name="Wang X."/>
        </authorList>
    </citation>
    <scope>NUCLEOTIDE SEQUENCE [LARGE SCALE GENOMIC DNA]</scope>
    <source>
        <strain evidence="11">WDS4C29</strain>
    </source>
</reference>
<dbReference type="Gene3D" id="3.40.50.150">
    <property type="entry name" value="Vaccinia Virus protein VP39"/>
    <property type="match status" value="1"/>
</dbReference>
<keyword evidence="2" id="KW-0489">Methyltransferase</keyword>
<dbReference type="PANTHER" id="PTHR33841">
    <property type="entry name" value="DNA METHYLTRANSFERASE YEEA-RELATED"/>
    <property type="match status" value="1"/>
</dbReference>
<dbReference type="InterPro" id="IPR046818">
    <property type="entry name" value="MmeI_C"/>
</dbReference>
<dbReference type="InterPro" id="IPR046817">
    <property type="entry name" value="MmeI_N"/>
</dbReference>
<feature type="domain" description="MmeI-like helicase spacer" evidence="6">
    <location>
        <begin position="171"/>
        <end position="250"/>
    </location>
</feature>
<accession>A0A2V1NZB0</accession>
<evidence type="ECO:0000313" key="10">
    <source>
        <dbReference type="EMBL" id="PWG15651.1"/>
    </source>
</evidence>
<evidence type="ECO:0000259" key="8">
    <source>
        <dbReference type="Pfam" id="PF20467"/>
    </source>
</evidence>
<sequence length="903" mass="102854">MNVVDIEENVQELVSKGFNPDTFILDFVKAYDAPKALIQQLKGGHQNLSDVPGAVLWRRNLHYKLASKGQVAAVIAELERSQATSKYKARFVISTDGDEFSARDLVSGNTINCHFDELAVHFASFLSLAGIFIDEAIEENPIDIKATKRLTKFYDSILQDNPTWKTDEMRHTLNHFITQVIFCLFAEDTGIIADNIFTDTIRTYCESDSEQAQPVITAIFTAMAHSEGAEARASLPAYAQKFPHVNGGLFRGDPQVPRFLRGSVRYLMDAGALDWKEINPDIFGSMIQAIVHQDQRGELGMHYTSVSNILKLLKPLFLHDLQEQVRSSWNSKKGLQNVLQRLMKIRVFDPACGSGNFLVIAYRELRNIEIQVIRRLAEISDFSAGIWSHVELKNFFGIEYIDFASETAKLSLWIAEYQMNKRYEDEFGKLPPSLPLKDTNNIRHGNALRIAWESVCPHSDDPEVETYIVGNPPYLGYNKQTPEQKRDVENTSGKIVKNWRSLDYISAWFAIASLYLDKRTECAFVSTNSIVQGEQATLLWEPIFNLGVSINLASQKFKWSNNAANIAGVTCVVVGLNKNPNKLDGKIFGDRYSKRVSQINQYLLPADKIFIRPSNTPISNLKRMPLGNMAKDGGYLFLDSLEMQDMIDAFPESREFILPAFGSQEVIKGMNRYCLWIPDSRLNCARKIPPINERLKGVEKMRLNSPAESTKSYAKYPNRFKQIQGIGERNTLIIPRVFSETRYWPTVAFIDHPCVVTDLAYLVADPPKYYFSIVSSKTHLIWVQTISGKLESRIRYSNTMCWHTFPVPDLTGDDKAALTKCAEDILLARDHYFEHTLAELYDPKNMEKKFPELWEAHQRNDEVLETIYNGKPFENDTERLEHLFARYVEMTSKLASKQKGAKK</sequence>
<evidence type="ECO:0000256" key="1">
    <source>
        <dbReference type="ARBA" id="ARBA00011900"/>
    </source>
</evidence>
<comment type="catalytic activity">
    <reaction evidence="4">
        <text>a 2'-deoxyadenosine in DNA + S-adenosyl-L-methionine = an N(6)-methyl-2'-deoxyadenosine in DNA + S-adenosyl-L-homocysteine + H(+)</text>
        <dbReference type="Rhea" id="RHEA:15197"/>
        <dbReference type="Rhea" id="RHEA-COMP:12418"/>
        <dbReference type="Rhea" id="RHEA-COMP:12419"/>
        <dbReference type="ChEBI" id="CHEBI:15378"/>
        <dbReference type="ChEBI" id="CHEBI:57856"/>
        <dbReference type="ChEBI" id="CHEBI:59789"/>
        <dbReference type="ChEBI" id="CHEBI:90615"/>
        <dbReference type="ChEBI" id="CHEBI:90616"/>
        <dbReference type="EC" id="2.1.1.72"/>
    </reaction>
</comment>
<dbReference type="Pfam" id="PF20464">
    <property type="entry name" value="MmeI_N"/>
    <property type="match status" value="1"/>
</dbReference>
<dbReference type="OrthoDB" id="9806213at2"/>
<dbReference type="Pfam" id="PF20466">
    <property type="entry name" value="MmeI_TRD"/>
    <property type="match status" value="1"/>
</dbReference>
<dbReference type="EC" id="2.1.1.72" evidence="1"/>
<feature type="domain" description="MmeI-like N-terminal" evidence="5">
    <location>
        <begin position="1"/>
        <end position="159"/>
    </location>
</feature>
<protein>
    <recommendedName>
        <fullName evidence="1">site-specific DNA-methyltransferase (adenine-specific)</fullName>
        <ecNumber evidence="1">2.1.1.72</ecNumber>
    </recommendedName>
</protein>
<evidence type="ECO:0000259" key="7">
    <source>
        <dbReference type="Pfam" id="PF20466"/>
    </source>
</evidence>
<dbReference type="InterPro" id="IPR046816">
    <property type="entry name" value="MmeI_Mtase"/>
</dbReference>
<dbReference type="RefSeq" id="WP_109390003.1">
    <property type="nucleotide sequence ID" value="NZ_QETF01000028.1"/>
</dbReference>
<dbReference type="InterPro" id="IPR046820">
    <property type="entry name" value="MmeI_TRD"/>
</dbReference>
<gene>
    <name evidence="10" type="ORF">DFK10_15795</name>
</gene>
<proteinExistence type="predicted"/>
<organism evidence="10 11">
    <name type="scientific">Salibaculum griseiflavum</name>
    <dbReference type="NCBI Taxonomy" id="1914409"/>
    <lineage>
        <taxon>Bacteria</taxon>
        <taxon>Pseudomonadati</taxon>
        <taxon>Pseudomonadota</taxon>
        <taxon>Alphaproteobacteria</taxon>
        <taxon>Rhodobacterales</taxon>
        <taxon>Roseobacteraceae</taxon>
        <taxon>Salibaculum</taxon>
    </lineage>
</organism>
<dbReference type="SUPFAM" id="SSF53335">
    <property type="entry name" value="S-adenosyl-L-methionine-dependent methyltransferases"/>
    <property type="match status" value="1"/>
</dbReference>
<dbReference type="Proteomes" id="UP000245293">
    <property type="component" value="Unassembled WGS sequence"/>
</dbReference>
<dbReference type="EMBL" id="QETF01000028">
    <property type="protein sequence ID" value="PWG15651.1"/>
    <property type="molecule type" value="Genomic_DNA"/>
</dbReference>